<gene>
    <name evidence="3" type="ORF">FYJ75_05440</name>
</gene>
<comment type="caution">
    <text evidence="3">The sequence shown here is derived from an EMBL/GenBank/DDBJ whole genome shotgun (WGS) entry which is preliminary data.</text>
</comment>
<evidence type="ECO:0000256" key="1">
    <source>
        <dbReference type="SAM" id="MobiDB-lite"/>
    </source>
</evidence>
<dbReference type="RefSeq" id="WP_154429447.1">
    <property type="nucleotide sequence ID" value="NZ_VUNI01000006.1"/>
</dbReference>
<feature type="compositionally biased region" description="Low complexity" evidence="1">
    <location>
        <begin position="282"/>
        <end position="338"/>
    </location>
</feature>
<dbReference type="Proteomes" id="UP000474024">
    <property type="component" value="Unassembled WGS sequence"/>
</dbReference>
<keyword evidence="2" id="KW-0472">Membrane</keyword>
<sequence length="423" mass="45847">MNRKKLIIIVVAVVLAVLIAGIGGYLYVDHEKTTKEVEKVEKLIDAIGYEDNGSGTEKVDTSEETETNGDTENVAVGVDTESDHGITLDSETAITEARAAYDKASEKVQKKVSNYDTLKKSEAQLETLKTEVQSVEDKIDKIGYDESLGNDTQNLVINGISNDSSTCIEDARNSYNSLQNFLQEAVENYDKLTKSEETLSRVETIKSVIDQINALGDITLDSETNINNTKSAYDSLSDEDKTFVSNSETLANAETSLNNLKQEAEAQRVAAEEAAKKEAEAQKSNSKSSNSGSKKGSSGSSSASNSSASASAPSNESSDSSAPAVSDSSSGTSDDSSSNTYNKWEDPNYYTYIDNNTPYDISALNRFIRPDAKIYCGSLNTFAAYKNRTAYYVNGVNPILYCFELSCQDDVNTAVQYMEAAGY</sequence>
<proteinExistence type="predicted"/>
<evidence type="ECO:0000313" key="3">
    <source>
        <dbReference type="EMBL" id="MST74481.1"/>
    </source>
</evidence>
<feature type="region of interest" description="Disordered" evidence="1">
    <location>
        <begin position="264"/>
        <end position="341"/>
    </location>
</feature>
<evidence type="ECO:0000256" key="2">
    <source>
        <dbReference type="SAM" id="Phobius"/>
    </source>
</evidence>
<protein>
    <submittedName>
        <fullName evidence="3">Uncharacterized protein</fullName>
    </submittedName>
</protein>
<feature type="compositionally biased region" description="Basic and acidic residues" evidence="1">
    <location>
        <begin position="264"/>
        <end position="281"/>
    </location>
</feature>
<reference evidence="3 4" key="1">
    <citation type="submission" date="2019-08" db="EMBL/GenBank/DDBJ databases">
        <title>In-depth cultivation of the pig gut microbiome towards novel bacterial diversity and tailored functional studies.</title>
        <authorList>
            <person name="Wylensek D."/>
            <person name="Hitch T.C.A."/>
            <person name="Clavel T."/>
        </authorList>
    </citation>
    <scope>NUCLEOTIDE SEQUENCE [LARGE SCALE GENOMIC DNA]</scope>
    <source>
        <strain evidence="3 4">MUC/MUC-530-WT-4D</strain>
    </source>
</reference>
<keyword evidence="2" id="KW-1133">Transmembrane helix</keyword>
<dbReference type="EMBL" id="VUNI01000006">
    <property type="protein sequence ID" value="MST74481.1"/>
    <property type="molecule type" value="Genomic_DNA"/>
</dbReference>
<feature type="transmembrane region" description="Helical" evidence="2">
    <location>
        <begin position="7"/>
        <end position="28"/>
    </location>
</feature>
<keyword evidence="2" id="KW-0812">Transmembrane</keyword>
<dbReference type="AlphaFoldDB" id="A0A6L5YRZ5"/>
<organism evidence="3 4">
    <name type="scientific">Roseburia porci</name>
    <dbReference type="NCBI Taxonomy" id="2605790"/>
    <lineage>
        <taxon>Bacteria</taxon>
        <taxon>Bacillati</taxon>
        <taxon>Bacillota</taxon>
        <taxon>Clostridia</taxon>
        <taxon>Lachnospirales</taxon>
        <taxon>Lachnospiraceae</taxon>
        <taxon>Roseburia</taxon>
    </lineage>
</organism>
<name>A0A6L5YRZ5_9FIRM</name>
<accession>A0A6L5YRZ5</accession>
<evidence type="ECO:0000313" key="4">
    <source>
        <dbReference type="Proteomes" id="UP000474024"/>
    </source>
</evidence>
<keyword evidence="4" id="KW-1185">Reference proteome</keyword>